<dbReference type="InterPro" id="IPR032033">
    <property type="entry name" value="Cytochrome_P460"/>
</dbReference>
<reference evidence="3 4" key="1">
    <citation type="submission" date="2018-06" db="EMBL/GenBank/DDBJ databases">
        <title>Genomic Encyclopedia of Type Strains, Phase IV (KMG-IV): sequencing the most valuable type-strain genomes for metagenomic binning, comparative biology and taxonomic classification.</title>
        <authorList>
            <person name="Goeker M."/>
        </authorList>
    </citation>
    <scope>NUCLEOTIDE SEQUENCE [LARGE SCALE GENOMIC DNA]</scope>
    <source>
        <strain evidence="3 4">DSM 25532</strain>
    </source>
</reference>
<dbReference type="EMBL" id="QNRR01000008">
    <property type="protein sequence ID" value="RBP40417.1"/>
    <property type="molecule type" value="Genomic_DNA"/>
</dbReference>
<dbReference type="Pfam" id="PF16694">
    <property type="entry name" value="Cytochrome_P460"/>
    <property type="match status" value="1"/>
</dbReference>
<sequence length="188" mass="20444">MKSLPRAVAIVSALTLALVIVRNASQAQNADSQGTAAAKQPEDSTPFVTEIPEGYRDWKLISVAREEGSIDDIRAVLGNDIAIKAYREGATQPFPDGAIIVRLAWSLVSSEENNKAFGREQSFVAGAPKNGVQFMIKDAKKYAATGGWGYGQFDNDSGKTVERAKLATCYPCHQAIEARDYVFTHYAR</sequence>
<dbReference type="Proteomes" id="UP000253426">
    <property type="component" value="Unassembled WGS sequence"/>
</dbReference>
<feature type="signal peptide" evidence="1">
    <location>
        <begin position="1"/>
        <end position="27"/>
    </location>
</feature>
<keyword evidence="1" id="KW-0732">Signal</keyword>
<feature type="chain" id="PRO_5016679435" evidence="1">
    <location>
        <begin position="28"/>
        <end position="188"/>
    </location>
</feature>
<dbReference type="OrthoDB" id="511546at2"/>
<evidence type="ECO:0000313" key="4">
    <source>
        <dbReference type="Proteomes" id="UP000253426"/>
    </source>
</evidence>
<proteinExistence type="predicted"/>
<evidence type="ECO:0000259" key="2">
    <source>
        <dbReference type="Pfam" id="PF16694"/>
    </source>
</evidence>
<keyword evidence="4" id="KW-1185">Reference proteome</keyword>
<evidence type="ECO:0000313" key="3">
    <source>
        <dbReference type="EMBL" id="RBP40417.1"/>
    </source>
</evidence>
<organism evidence="3 4">
    <name type="scientific">Roseimicrobium gellanilyticum</name>
    <dbReference type="NCBI Taxonomy" id="748857"/>
    <lineage>
        <taxon>Bacteria</taxon>
        <taxon>Pseudomonadati</taxon>
        <taxon>Verrucomicrobiota</taxon>
        <taxon>Verrucomicrobiia</taxon>
        <taxon>Verrucomicrobiales</taxon>
        <taxon>Verrucomicrobiaceae</taxon>
        <taxon>Roseimicrobium</taxon>
    </lineage>
</organism>
<accession>A0A366HDG2</accession>
<protein>
    <submittedName>
        <fullName evidence="3">Cytochrome P460</fullName>
    </submittedName>
</protein>
<dbReference type="InterPro" id="IPR038142">
    <property type="entry name" value="Cytochrome_P460_sp"/>
</dbReference>
<dbReference type="AlphaFoldDB" id="A0A366HDG2"/>
<gene>
    <name evidence="3" type="ORF">DES53_108124</name>
</gene>
<dbReference type="CDD" id="cd20753">
    <property type="entry name" value="cyt_P460_Mc-like"/>
    <property type="match status" value="1"/>
</dbReference>
<name>A0A366HDG2_9BACT</name>
<feature type="domain" description="Cytochrome P460" evidence="2">
    <location>
        <begin position="52"/>
        <end position="184"/>
    </location>
</feature>
<dbReference type="RefSeq" id="WP_113960288.1">
    <property type="nucleotide sequence ID" value="NZ_QNRR01000008.1"/>
</dbReference>
<dbReference type="Gene3D" id="3.50.70.20">
    <property type="entry name" value="Cytochrome P460"/>
    <property type="match status" value="1"/>
</dbReference>
<evidence type="ECO:0000256" key="1">
    <source>
        <dbReference type="SAM" id="SignalP"/>
    </source>
</evidence>
<comment type="caution">
    <text evidence="3">The sequence shown here is derived from an EMBL/GenBank/DDBJ whole genome shotgun (WGS) entry which is preliminary data.</text>
</comment>